<proteinExistence type="predicted"/>
<name>A0ABD6CIK9_9EURY</name>
<evidence type="ECO:0000313" key="4">
    <source>
        <dbReference type="Proteomes" id="UP001597085"/>
    </source>
</evidence>
<dbReference type="AlphaFoldDB" id="A0ABD6CIK9"/>
<protein>
    <submittedName>
        <fullName evidence="3">DUF1616 domain-containing protein</fullName>
    </submittedName>
</protein>
<feature type="transmembrane region" description="Helical" evidence="1">
    <location>
        <begin position="12"/>
        <end position="30"/>
    </location>
</feature>
<dbReference type="RefSeq" id="WP_256421281.1">
    <property type="nucleotide sequence ID" value="NZ_JANHDI010000007.1"/>
</dbReference>
<evidence type="ECO:0000313" key="3">
    <source>
        <dbReference type="EMBL" id="MFD1597916.1"/>
    </source>
</evidence>
<keyword evidence="1" id="KW-1133">Transmembrane helix</keyword>
<gene>
    <name evidence="3" type="ORF">ACFSBX_02960</name>
</gene>
<keyword evidence="4" id="KW-1185">Reference proteome</keyword>
<organism evidence="3 4">
    <name type="scientific">Halobellus rarus</name>
    <dbReference type="NCBI Taxonomy" id="1126237"/>
    <lineage>
        <taxon>Archaea</taxon>
        <taxon>Methanobacteriati</taxon>
        <taxon>Methanobacteriota</taxon>
        <taxon>Stenosarchaea group</taxon>
        <taxon>Halobacteria</taxon>
        <taxon>Halobacteriales</taxon>
        <taxon>Haloferacaceae</taxon>
        <taxon>Halobellus</taxon>
    </lineage>
</organism>
<dbReference type="Proteomes" id="UP001597085">
    <property type="component" value="Unassembled WGS sequence"/>
</dbReference>
<keyword evidence="1" id="KW-0472">Membrane</keyword>
<evidence type="ECO:0000259" key="2">
    <source>
        <dbReference type="Pfam" id="PF07760"/>
    </source>
</evidence>
<dbReference type="EMBL" id="JBHUDK010000002">
    <property type="protein sequence ID" value="MFD1597916.1"/>
    <property type="molecule type" value="Genomic_DNA"/>
</dbReference>
<feature type="transmembrane region" description="Helical" evidence="1">
    <location>
        <begin position="118"/>
        <end position="138"/>
    </location>
</feature>
<evidence type="ECO:0000256" key="1">
    <source>
        <dbReference type="SAM" id="Phobius"/>
    </source>
</evidence>
<feature type="transmembrane region" description="Helical" evidence="1">
    <location>
        <begin position="91"/>
        <end position="112"/>
    </location>
</feature>
<feature type="transmembrane region" description="Helical" evidence="1">
    <location>
        <begin position="42"/>
        <end position="62"/>
    </location>
</feature>
<dbReference type="Pfam" id="PF07760">
    <property type="entry name" value="DUF1616"/>
    <property type="match status" value="1"/>
</dbReference>
<keyword evidence="1" id="KW-0812">Transmembrane</keyword>
<comment type="caution">
    <text evidence="3">The sequence shown here is derived from an EMBL/GenBank/DDBJ whole genome shotgun (WGS) entry which is preliminary data.</text>
</comment>
<feature type="domain" description="DUF1616" evidence="2">
    <location>
        <begin position="17"/>
        <end position="321"/>
    </location>
</feature>
<reference evidence="3 4" key="1">
    <citation type="journal article" date="2019" name="Int. J. Syst. Evol. Microbiol.">
        <title>The Global Catalogue of Microorganisms (GCM) 10K type strain sequencing project: providing services to taxonomists for standard genome sequencing and annotation.</title>
        <authorList>
            <consortium name="The Broad Institute Genomics Platform"/>
            <consortium name="The Broad Institute Genome Sequencing Center for Infectious Disease"/>
            <person name="Wu L."/>
            <person name="Ma J."/>
        </authorList>
    </citation>
    <scope>NUCLEOTIDE SEQUENCE [LARGE SCALE GENOMIC DNA]</scope>
    <source>
        <strain evidence="3 4">CGMCC 1.12121</strain>
    </source>
</reference>
<dbReference type="InterPro" id="IPR011674">
    <property type="entry name" value="DUF1616"/>
</dbReference>
<sequence length="326" mass="34468">MVGTDRSLDYPSDLLAVAVVTVVTGLFVFVSPLNGTPLRGVLSFGFVLFVPGYAVVAALVLPSDGDTAEGRRWPTESTGDADRTFDRLERLVLSFGVSVALTIVVGLALGLVQGRITPTAIFVCLAAVTAAGVGGAAVRRQRSERPFRSPSEAAAEDVRPGISDWTTAETAVNVTVAAAVVLAAVSVGLGLGDQREDDITGFGLLATDDDGELVASDYPSSLIRGASEPFAVQIDNREGEQVTYTVVVLLQRYEGGESVEETELQQFAATLEDGETRRVNHSVTPEVGSGNYRLTYLLYADSPPTNPSVETAYREVHIWVDVEGGS</sequence>
<accession>A0ABD6CIK9</accession>